<evidence type="ECO:0000313" key="1">
    <source>
        <dbReference type="EMBL" id="KII71883.1"/>
    </source>
</evidence>
<dbReference type="OrthoDB" id="10052789at2759"/>
<keyword evidence="2" id="KW-1185">Reference proteome</keyword>
<evidence type="ECO:0000313" key="2">
    <source>
        <dbReference type="Proteomes" id="UP000031668"/>
    </source>
</evidence>
<gene>
    <name evidence="1" type="ORF">RF11_13443</name>
</gene>
<reference evidence="1 2" key="1">
    <citation type="journal article" date="2014" name="Genome Biol. Evol.">
        <title>The genome of the myxosporean Thelohanellus kitauei shows adaptations to nutrient acquisition within its fish host.</title>
        <authorList>
            <person name="Yang Y."/>
            <person name="Xiong J."/>
            <person name="Zhou Z."/>
            <person name="Huo F."/>
            <person name="Miao W."/>
            <person name="Ran C."/>
            <person name="Liu Y."/>
            <person name="Zhang J."/>
            <person name="Feng J."/>
            <person name="Wang M."/>
            <person name="Wang M."/>
            <person name="Wang L."/>
            <person name="Yao B."/>
        </authorList>
    </citation>
    <scope>NUCLEOTIDE SEQUENCE [LARGE SCALE GENOMIC DNA]</scope>
    <source>
        <strain evidence="1">Wuqing</strain>
    </source>
</reference>
<comment type="caution">
    <text evidence="1">The sequence shown here is derived from an EMBL/GenBank/DDBJ whole genome shotgun (WGS) entry which is preliminary data.</text>
</comment>
<name>A0A0C2JR58_THEKT</name>
<accession>A0A0C2JR58</accession>
<protein>
    <submittedName>
        <fullName evidence="1">Uncharacterized protein</fullName>
    </submittedName>
</protein>
<proteinExistence type="predicted"/>
<dbReference type="AlphaFoldDB" id="A0A0C2JR58"/>
<dbReference type="Proteomes" id="UP000031668">
    <property type="component" value="Unassembled WGS sequence"/>
</dbReference>
<organism evidence="1 2">
    <name type="scientific">Thelohanellus kitauei</name>
    <name type="common">Myxosporean</name>
    <dbReference type="NCBI Taxonomy" id="669202"/>
    <lineage>
        <taxon>Eukaryota</taxon>
        <taxon>Metazoa</taxon>
        <taxon>Cnidaria</taxon>
        <taxon>Myxozoa</taxon>
        <taxon>Myxosporea</taxon>
        <taxon>Bivalvulida</taxon>
        <taxon>Platysporina</taxon>
        <taxon>Myxobolidae</taxon>
        <taxon>Thelohanellus</taxon>
    </lineage>
</organism>
<dbReference type="EMBL" id="JWZT01001602">
    <property type="protein sequence ID" value="KII71883.1"/>
    <property type="molecule type" value="Genomic_DNA"/>
</dbReference>
<sequence>MAHALKFGNGQARGLNGELSDVVIQMDECLLRGKRMYNPGRILIRYQNIFIKNIVEWMRMNENSENQMDPARNYGRRVTGPWIFGMAECIRSEASKYKTGEVRLFKFKKKGCDHSHSFHRFKCLTV</sequence>